<feature type="transmembrane region" description="Helical" evidence="7">
    <location>
        <begin position="52"/>
        <end position="72"/>
    </location>
</feature>
<dbReference type="RefSeq" id="XP_020554343.1">
    <property type="nucleotide sequence ID" value="XM_020698684.1"/>
</dbReference>
<evidence type="ECO:0000313" key="8">
    <source>
        <dbReference type="Proteomes" id="UP000504604"/>
    </source>
</evidence>
<feature type="transmembrane region" description="Helical" evidence="7">
    <location>
        <begin position="414"/>
        <end position="435"/>
    </location>
</feature>
<evidence type="ECO:0000256" key="4">
    <source>
        <dbReference type="ARBA" id="ARBA00023136"/>
    </source>
</evidence>
<name>A0A6I9UBN0_SESIN</name>
<dbReference type="GO" id="GO:0009734">
    <property type="term" value="P:auxin-activated signaling pathway"/>
    <property type="evidence" value="ECO:0007669"/>
    <property type="project" value="UniProtKB-KW"/>
</dbReference>
<dbReference type="RefSeq" id="XP_011097145.1">
    <property type="nucleotide sequence ID" value="XM_011098843.2"/>
</dbReference>
<dbReference type="PANTHER" id="PTHR31419">
    <property type="entry name" value="PROTEIN PIN-LIKES 2"/>
    <property type="match status" value="1"/>
</dbReference>
<evidence type="ECO:0000256" key="2">
    <source>
        <dbReference type="ARBA" id="ARBA00022692"/>
    </source>
</evidence>
<feature type="transmembrane region" description="Helical" evidence="7">
    <location>
        <begin position="157"/>
        <end position="177"/>
    </location>
</feature>
<dbReference type="Pfam" id="PF03547">
    <property type="entry name" value="Mem_trans"/>
    <property type="match status" value="1"/>
</dbReference>
<keyword evidence="5" id="KW-0927">Auxin signaling pathway</keyword>
<organism evidence="8 9">
    <name type="scientific">Sesamum indicum</name>
    <name type="common">Oriental sesame</name>
    <name type="synonym">Sesamum orientale</name>
    <dbReference type="NCBI Taxonomy" id="4182"/>
    <lineage>
        <taxon>Eukaryota</taxon>
        <taxon>Viridiplantae</taxon>
        <taxon>Streptophyta</taxon>
        <taxon>Embryophyta</taxon>
        <taxon>Tracheophyta</taxon>
        <taxon>Spermatophyta</taxon>
        <taxon>Magnoliopsida</taxon>
        <taxon>eudicotyledons</taxon>
        <taxon>Gunneridae</taxon>
        <taxon>Pentapetalae</taxon>
        <taxon>asterids</taxon>
        <taxon>lamiids</taxon>
        <taxon>Lamiales</taxon>
        <taxon>Pedaliaceae</taxon>
        <taxon>Sesamum</taxon>
    </lineage>
</organism>
<dbReference type="InterPro" id="IPR039305">
    <property type="entry name" value="PILS2/6"/>
</dbReference>
<dbReference type="PANTHER" id="PTHR31419:SF8">
    <property type="entry name" value="PROTEIN PIN-LIKES 2-LIKE"/>
    <property type="match status" value="1"/>
</dbReference>
<feature type="transmembrane region" description="Helical" evidence="7">
    <location>
        <begin position="84"/>
        <end position="106"/>
    </location>
</feature>
<feature type="transmembrane region" description="Helical" evidence="7">
    <location>
        <begin position="381"/>
        <end position="402"/>
    </location>
</feature>
<accession>A0A6I9UBN0</accession>
<feature type="transmembrane region" description="Helical" evidence="7">
    <location>
        <begin position="20"/>
        <end position="40"/>
    </location>
</feature>
<evidence type="ECO:0000256" key="5">
    <source>
        <dbReference type="ARBA" id="ARBA00023294"/>
    </source>
</evidence>
<dbReference type="GeneID" id="105176134"/>
<comment type="subcellular location">
    <subcellularLocation>
        <location evidence="1">Membrane</location>
        <topology evidence="1">Multi-pass membrane protein</topology>
    </subcellularLocation>
</comment>
<dbReference type="OrthoDB" id="191139at2759"/>
<dbReference type="InterPro" id="IPR004776">
    <property type="entry name" value="Mem_transp_PIN-like"/>
</dbReference>
<feature type="transmembrane region" description="Helical" evidence="7">
    <location>
        <begin position="316"/>
        <end position="334"/>
    </location>
</feature>
<dbReference type="KEGG" id="sind:105176134"/>
<protein>
    <submittedName>
        <fullName evidence="9 10">Protein PIN-LIKES 2-like</fullName>
    </submittedName>
</protein>
<proteinExistence type="predicted"/>
<reference evidence="9 10" key="1">
    <citation type="submission" date="2025-04" db="UniProtKB">
        <authorList>
            <consortium name="RefSeq"/>
        </authorList>
    </citation>
    <scope>IDENTIFICATION</scope>
</reference>
<feature type="transmembrane region" description="Helical" evidence="7">
    <location>
        <begin position="276"/>
        <end position="296"/>
    </location>
</feature>
<evidence type="ECO:0000256" key="7">
    <source>
        <dbReference type="SAM" id="Phobius"/>
    </source>
</evidence>
<evidence type="ECO:0000313" key="10">
    <source>
        <dbReference type="RefSeq" id="XP_020554342.1"/>
    </source>
</evidence>
<keyword evidence="8" id="KW-1185">Reference proteome</keyword>
<keyword evidence="4 7" id="KW-0472">Membrane</keyword>
<feature type="region of interest" description="Disordered" evidence="6">
    <location>
        <begin position="232"/>
        <end position="251"/>
    </location>
</feature>
<gene>
    <name evidence="9 10 11" type="primary">LOC105176134</name>
</gene>
<dbReference type="Gramene" id="SIN_1004622.t">
    <property type="protein sequence ID" value="SIN_1004622.t.cds1"/>
    <property type="gene ID" value="SIN_1004622"/>
</dbReference>
<sequence length="442" mass="48063">MESLLSLGQSNVQSTKQDLVYSVVPLLKLICLTVIGLILGHPKAQLVPRATFKLLSKLVFALFLPCLIFIHLGETVTLRNFVRWWFVPVNVILSTVIGALLGLLVAKVCKPPPEYIRFTVMMTAFGNTGNLHLAIIGSVCHGAHNPFGPACQKTGTAYVSFAQWVAVLILYTLVYHLMDPPFERYEVVDDGIEIQELSTNDLNLPLLLETELPAMGKTSFIARSSLSRNSVPEPDMLEEGGSGAGPGSPKSLGCLTESQIVRKIRIVAEETPVSHIFQPPIFATILAFIVGMVPPIKSVVYGYDAPLSFITDSLEILAGAMVPSVMLILGGMLAEGPNESRLGFRTTIGIIVARLLILPLAGLGIVSLADRLEFLIAGDQMYRFVLLLQYTTPSAILLGAIASLRGYAASEASALLFWQHIFAVFSLTIYVIIYFKMLLSCV</sequence>
<evidence type="ECO:0000313" key="11">
    <source>
        <dbReference type="RefSeq" id="XP_020554343.1"/>
    </source>
</evidence>
<keyword evidence="2 7" id="KW-0812">Transmembrane</keyword>
<dbReference type="AlphaFoldDB" id="A0A6I9UBN0"/>
<evidence type="ECO:0000256" key="6">
    <source>
        <dbReference type="SAM" id="MobiDB-lite"/>
    </source>
</evidence>
<dbReference type="RefSeq" id="XP_020554342.1">
    <property type="nucleotide sequence ID" value="XM_020698683.1"/>
</dbReference>
<dbReference type="GO" id="GO:0080162">
    <property type="term" value="P:endoplasmic reticulum to cytosol auxin transport"/>
    <property type="evidence" value="ECO:0007669"/>
    <property type="project" value="InterPro"/>
</dbReference>
<feature type="transmembrane region" description="Helical" evidence="7">
    <location>
        <begin position="118"/>
        <end position="137"/>
    </location>
</feature>
<evidence type="ECO:0000256" key="1">
    <source>
        <dbReference type="ARBA" id="ARBA00004141"/>
    </source>
</evidence>
<evidence type="ECO:0000256" key="3">
    <source>
        <dbReference type="ARBA" id="ARBA00022989"/>
    </source>
</evidence>
<dbReference type="Proteomes" id="UP000504604">
    <property type="component" value="Linkage group LG13"/>
</dbReference>
<keyword evidence="3 7" id="KW-1133">Transmembrane helix</keyword>
<dbReference type="GO" id="GO:0016020">
    <property type="term" value="C:membrane"/>
    <property type="evidence" value="ECO:0007669"/>
    <property type="project" value="UniProtKB-SubCell"/>
</dbReference>
<feature type="transmembrane region" description="Helical" evidence="7">
    <location>
        <begin position="346"/>
        <end position="369"/>
    </location>
</feature>
<evidence type="ECO:0000313" key="9">
    <source>
        <dbReference type="RefSeq" id="XP_011097145.1"/>
    </source>
</evidence>